<evidence type="ECO:0000313" key="4">
    <source>
        <dbReference type="Proteomes" id="UP001492380"/>
    </source>
</evidence>
<feature type="transmembrane region" description="Helical" evidence="2">
    <location>
        <begin position="12"/>
        <end position="33"/>
    </location>
</feature>
<comment type="caution">
    <text evidence="3">The sequence shown here is derived from an EMBL/GenBank/DDBJ whole genome shotgun (WGS) entry which is preliminary data.</text>
</comment>
<feature type="compositionally biased region" description="Polar residues" evidence="1">
    <location>
        <begin position="243"/>
        <end position="259"/>
    </location>
</feature>
<keyword evidence="2" id="KW-0472">Membrane</keyword>
<reference evidence="3 4" key="1">
    <citation type="submission" date="2024-04" db="EMBL/GenBank/DDBJ databases">
        <title>Phyllosticta paracitricarpa is synonymous to the EU quarantine fungus P. citricarpa based on phylogenomic analyses.</title>
        <authorList>
            <consortium name="Lawrence Berkeley National Laboratory"/>
            <person name="Van Ingen-Buijs V.A."/>
            <person name="Van Westerhoven A.C."/>
            <person name="Haridas S."/>
            <person name="Skiadas P."/>
            <person name="Martin F."/>
            <person name="Groenewald J.Z."/>
            <person name="Crous P.W."/>
            <person name="Seidl M.F."/>
        </authorList>
    </citation>
    <scope>NUCLEOTIDE SEQUENCE [LARGE SCALE GENOMIC DNA]</scope>
    <source>
        <strain evidence="3 4">CBS 123374</strain>
    </source>
</reference>
<dbReference type="Proteomes" id="UP001492380">
    <property type="component" value="Unassembled WGS sequence"/>
</dbReference>
<evidence type="ECO:0000256" key="2">
    <source>
        <dbReference type="SAM" id="Phobius"/>
    </source>
</evidence>
<keyword evidence="4" id="KW-1185">Reference proteome</keyword>
<evidence type="ECO:0000256" key="1">
    <source>
        <dbReference type="SAM" id="MobiDB-lite"/>
    </source>
</evidence>
<sequence length="294" mass="33241">MRLSVAGREIKDGSYCWLFSPLLAVLLLLFAFFKTPGWLAGWLAGWSGCGVERAECSVRLFVYIPRYPEVSRSRRRGSDFWLEFSQLRLCMSRDGSASVQWLIYQSLPGPHRSITHTLTLRHGVSHAILTCSSSTRRGRSEAPCTSVTRHLRRRHATTPFPNQTLSITSPPPFASFSVFPSDGLSHFHLRDFCFCTPCVVFHCPLPTTATTSQKSKKNMSPKKARRKTQRQRQTTPDARRQKNAGTSTTHPISSITATTRPRHSRRTRQDARRPPAYCQSMRVSHMASPGSVHR</sequence>
<keyword evidence="2" id="KW-1133">Transmembrane helix</keyword>
<protein>
    <submittedName>
        <fullName evidence="3">Uncharacterized protein</fullName>
    </submittedName>
</protein>
<name>A0ABR1YEU6_9PEZI</name>
<dbReference type="EMBL" id="JBBWRZ010000010">
    <property type="protein sequence ID" value="KAK8227483.1"/>
    <property type="molecule type" value="Genomic_DNA"/>
</dbReference>
<proteinExistence type="predicted"/>
<keyword evidence="2" id="KW-0812">Transmembrane</keyword>
<gene>
    <name evidence="3" type="ORF">HDK90DRAFT_61188</name>
</gene>
<feature type="region of interest" description="Disordered" evidence="1">
    <location>
        <begin position="209"/>
        <end position="294"/>
    </location>
</feature>
<organism evidence="3 4">
    <name type="scientific">Phyllosticta capitalensis</name>
    <dbReference type="NCBI Taxonomy" id="121624"/>
    <lineage>
        <taxon>Eukaryota</taxon>
        <taxon>Fungi</taxon>
        <taxon>Dikarya</taxon>
        <taxon>Ascomycota</taxon>
        <taxon>Pezizomycotina</taxon>
        <taxon>Dothideomycetes</taxon>
        <taxon>Dothideomycetes incertae sedis</taxon>
        <taxon>Botryosphaeriales</taxon>
        <taxon>Phyllostictaceae</taxon>
        <taxon>Phyllosticta</taxon>
    </lineage>
</organism>
<feature type="compositionally biased region" description="Basic residues" evidence="1">
    <location>
        <begin position="214"/>
        <end position="230"/>
    </location>
</feature>
<evidence type="ECO:0000313" key="3">
    <source>
        <dbReference type="EMBL" id="KAK8227483.1"/>
    </source>
</evidence>
<accession>A0ABR1YEU6</accession>